<keyword evidence="2" id="KW-0520">NAD</keyword>
<organism evidence="4 5">
    <name type="scientific">Pelagomonas calceolata</name>
    <dbReference type="NCBI Taxonomy" id="35677"/>
    <lineage>
        <taxon>Eukaryota</taxon>
        <taxon>Sar</taxon>
        <taxon>Stramenopiles</taxon>
        <taxon>Ochrophyta</taxon>
        <taxon>Pelagophyceae</taxon>
        <taxon>Pelagomonadales</taxon>
        <taxon>Pelagomonadaceae</taxon>
        <taxon>Pelagomonas</taxon>
    </lineage>
</organism>
<evidence type="ECO:0000256" key="2">
    <source>
        <dbReference type="ARBA" id="ARBA00023027"/>
    </source>
</evidence>
<proteinExistence type="inferred from homology"/>
<protein>
    <recommendedName>
        <fullName evidence="3">NAD-dependent epimerase/dehydratase domain-containing protein</fullName>
    </recommendedName>
</protein>
<dbReference type="AlphaFoldDB" id="A0A8J2X357"/>
<gene>
    <name evidence="4" type="ORF">PECAL_6P01880</name>
</gene>
<accession>A0A8J2X357</accession>
<evidence type="ECO:0000259" key="3">
    <source>
        <dbReference type="Pfam" id="PF01370"/>
    </source>
</evidence>
<dbReference type="OrthoDB" id="331544at2759"/>
<dbReference type="PANTHER" id="PTHR43574">
    <property type="entry name" value="EPIMERASE-RELATED"/>
    <property type="match status" value="1"/>
</dbReference>
<evidence type="ECO:0000313" key="5">
    <source>
        <dbReference type="Proteomes" id="UP000789595"/>
    </source>
</evidence>
<keyword evidence="5" id="KW-1185">Reference proteome</keyword>
<dbReference type="Pfam" id="PF01370">
    <property type="entry name" value="Epimerase"/>
    <property type="match status" value="1"/>
</dbReference>
<dbReference type="EMBL" id="CAKKNE010000006">
    <property type="protein sequence ID" value="CAH0378597.1"/>
    <property type="molecule type" value="Genomic_DNA"/>
</dbReference>
<dbReference type="Gene3D" id="3.90.25.10">
    <property type="entry name" value="UDP-galactose 4-epimerase, domain 1"/>
    <property type="match status" value="1"/>
</dbReference>
<sequence>MATYPVELAPGASKEGKVCVAVGGGGGFIGSWLALDLKKKGFYVICADWKRNEFMEVPEFCDEFHLADLRIPSNCLRVCDGCRDVYNLAADMGGMGFIKSNESVLMYNNTMISFNMLEAARCKGVKRYFYSSSACVYNDDLQLDPENPGLKEGDAWPAKPQDTYGLEKLYAEEMGIVYGRDFGIKFRCARFHNVYGPRGTWKGGREKAPAAFCRKAVCATTEFEMWGDGKQTRSFMFIDDCVQGIQKIMDSDCEQPLNLGSDEMIDMNDFAKLALSFEAKNLPIKHIPGPEGVRGRNSDNQMIKEKLGWAPSIPVAEGLKKTYFWIKAQVEKDKAAGLDITKLGTSEIVVQTTDDLDELAAQGLAGKC</sequence>
<dbReference type="InterPro" id="IPR036291">
    <property type="entry name" value="NAD(P)-bd_dom_sf"/>
</dbReference>
<comment type="similarity">
    <text evidence="1">Belongs to the NAD(P)-dependent epimerase/dehydratase family.</text>
</comment>
<dbReference type="Proteomes" id="UP000789595">
    <property type="component" value="Unassembled WGS sequence"/>
</dbReference>
<dbReference type="SUPFAM" id="SSF51735">
    <property type="entry name" value="NAD(P)-binding Rossmann-fold domains"/>
    <property type="match status" value="1"/>
</dbReference>
<feature type="domain" description="NAD-dependent epimerase/dehydratase" evidence="3">
    <location>
        <begin position="21"/>
        <end position="258"/>
    </location>
</feature>
<evidence type="ECO:0000313" key="4">
    <source>
        <dbReference type="EMBL" id="CAH0378597.1"/>
    </source>
</evidence>
<evidence type="ECO:0000256" key="1">
    <source>
        <dbReference type="ARBA" id="ARBA00007637"/>
    </source>
</evidence>
<name>A0A8J2X357_9STRA</name>
<dbReference type="Gene3D" id="3.40.50.720">
    <property type="entry name" value="NAD(P)-binding Rossmann-like Domain"/>
    <property type="match status" value="1"/>
</dbReference>
<comment type="caution">
    <text evidence="4">The sequence shown here is derived from an EMBL/GenBank/DDBJ whole genome shotgun (WGS) entry which is preliminary data.</text>
</comment>
<dbReference type="InterPro" id="IPR001509">
    <property type="entry name" value="Epimerase_deHydtase"/>
</dbReference>
<reference evidence="4" key="1">
    <citation type="submission" date="2021-11" db="EMBL/GenBank/DDBJ databases">
        <authorList>
            <consortium name="Genoscope - CEA"/>
            <person name="William W."/>
        </authorList>
    </citation>
    <scope>NUCLEOTIDE SEQUENCE</scope>
</reference>